<dbReference type="Gene3D" id="3.40.50.2300">
    <property type="match status" value="2"/>
</dbReference>
<dbReference type="GO" id="GO:0000976">
    <property type="term" value="F:transcription cis-regulatory region binding"/>
    <property type="evidence" value="ECO:0007669"/>
    <property type="project" value="TreeGrafter"/>
</dbReference>
<dbReference type="AlphaFoldDB" id="A0A917HA70"/>
<dbReference type="SMART" id="SM00354">
    <property type="entry name" value="HTH_LACI"/>
    <property type="match status" value="1"/>
</dbReference>
<dbReference type="Gene3D" id="1.10.260.40">
    <property type="entry name" value="lambda repressor-like DNA-binding domains"/>
    <property type="match status" value="1"/>
</dbReference>
<dbReference type="RefSeq" id="WP_188553443.1">
    <property type="nucleotide sequence ID" value="NZ_BMGT01000002.1"/>
</dbReference>
<dbReference type="CDD" id="cd06267">
    <property type="entry name" value="PBP1_LacI_sugar_binding-like"/>
    <property type="match status" value="1"/>
</dbReference>
<comment type="caution">
    <text evidence="5">The sequence shown here is derived from an EMBL/GenBank/DDBJ whole genome shotgun (WGS) entry which is preliminary data.</text>
</comment>
<sequence length="349" mass="38296">MKKVFPPAPKLSDVARLAGVGNATVSRVLNGHVHVSEEANRRVKQAISDLGYSPNRIARSLKGATSGIIGMLVPSISDMFFSQCAEAVEIVARKYDSLLIVMASHDDPLVEFENLQQLLLHQIDGLILSSAQSRNTKLYKALRDVTVPVVGLDRPLQEANIPSVISENFEGAKAATSHLISHGYDKVLCIHIKPELYPIQERLHGYTEAMNDAGLQPLLYKVESAEDAEMCLKNHLSSTDSRIAVFAANNLAARFTWEAVRTLHLAIPRQVAMVCFDDFDLADSLTPPMSVVQQTIDDLGRTAAELLFHRMRNESREAASAPVGDPVRFSTQLIIRESCGCHPNGMCKS</sequence>
<gene>
    <name evidence="5" type="ORF">GCM10011585_13590</name>
</gene>
<dbReference type="InterPro" id="IPR028082">
    <property type="entry name" value="Peripla_BP_I"/>
</dbReference>
<evidence type="ECO:0000256" key="2">
    <source>
        <dbReference type="ARBA" id="ARBA00023125"/>
    </source>
</evidence>
<proteinExistence type="predicted"/>
<dbReference type="CDD" id="cd01392">
    <property type="entry name" value="HTH_LacI"/>
    <property type="match status" value="1"/>
</dbReference>
<dbReference type="Proteomes" id="UP000647241">
    <property type="component" value="Unassembled WGS sequence"/>
</dbReference>
<dbReference type="InterPro" id="IPR010982">
    <property type="entry name" value="Lambda_DNA-bd_dom_sf"/>
</dbReference>
<evidence type="ECO:0000313" key="5">
    <source>
        <dbReference type="EMBL" id="GGG72489.1"/>
    </source>
</evidence>
<dbReference type="PANTHER" id="PTHR30146:SF109">
    <property type="entry name" value="HTH-TYPE TRANSCRIPTIONAL REGULATOR GALS"/>
    <property type="match status" value="1"/>
</dbReference>
<evidence type="ECO:0000256" key="3">
    <source>
        <dbReference type="ARBA" id="ARBA00023163"/>
    </source>
</evidence>
<keyword evidence="3" id="KW-0804">Transcription</keyword>
<dbReference type="Pfam" id="PF00356">
    <property type="entry name" value="LacI"/>
    <property type="match status" value="1"/>
</dbReference>
<dbReference type="GO" id="GO:0003700">
    <property type="term" value="F:DNA-binding transcription factor activity"/>
    <property type="evidence" value="ECO:0007669"/>
    <property type="project" value="TreeGrafter"/>
</dbReference>
<feature type="domain" description="HTH lacI-type" evidence="4">
    <location>
        <begin position="9"/>
        <end position="63"/>
    </location>
</feature>
<organism evidence="5 6">
    <name type="scientific">Edaphobacter dinghuensis</name>
    <dbReference type="NCBI Taxonomy" id="1560005"/>
    <lineage>
        <taxon>Bacteria</taxon>
        <taxon>Pseudomonadati</taxon>
        <taxon>Acidobacteriota</taxon>
        <taxon>Terriglobia</taxon>
        <taxon>Terriglobales</taxon>
        <taxon>Acidobacteriaceae</taxon>
        <taxon>Edaphobacter</taxon>
    </lineage>
</organism>
<dbReference type="SUPFAM" id="SSF47413">
    <property type="entry name" value="lambda repressor-like DNA-binding domains"/>
    <property type="match status" value="1"/>
</dbReference>
<protein>
    <submittedName>
        <fullName evidence="5">LacI family transcriptional regulator</fullName>
    </submittedName>
</protein>
<dbReference type="InterPro" id="IPR001761">
    <property type="entry name" value="Peripla_BP/Lac1_sug-bd_dom"/>
</dbReference>
<name>A0A917HA70_9BACT</name>
<keyword evidence="2" id="KW-0238">DNA-binding</keyword>
<dbReference type="SUPFAM" id="SSF53822">
    <property type="entry name" value="Periplasmic binding protein-like I"/>
    <property type="match status" value="1"/>
</dbReference>
<dbReference type="EMBL" id="BMGT01000002">
    <property type="protein sequence ID" value="GGG72489.1"/>
    <property type="molecule type" value="Genomic_DNA"/>
</dbReference>
<keyword evidence="6" id="KW-1185">Reference proteome</keyword>
<keyword evidence="1" id="KW-0805">Transcription regulation</keyword>
<reference evidence="5" key="1">
    <citation type="journal article" date="2014" name="Int. J. Syst. Evol. Microbiol.">
        <title>Complete genome sequence of Corynebacterium casei LMG S-19264T (=DSM 44701T), isolated from a smear-ripened cheese.</title>
        <authorList>
            <consortium name="US DOE Joint Genome Institute (JGI-PGF)"/>
            <person name="Walter F."/>
            <person name="Albersmeier A."/>
            <person name="Kalinowski J."/>
            <person name="Ruckert C."/>
        </authorList>
    </citation>
    <scope>NUCLEOTIDE SEQUENCE</scope>
    <source>
        <strain evidence="5">CGMCC 1.12997</strain>
    </source>
</reference>
<dbReference type="PROSITE" id="PS50932">
    <property type="entry name" value="HTH_LACI_2"/>
    <property type="match status" value="1"/>
</dbReference>
<evidence type="ECO:0000256" key="1">
    <source>
        <dbReference type="ARBA" id="ARBA00023015"/>
    </source>
</evidence>
<evidence type="ECO:0000313" key="6">
    <source>
        <dbReference type="Proteomes" id="UP000647241"/>
    </source>
</evidence>
<dbReference type="PANTHER" id="PTHR30146">
    <property type="entry name" value="LACI-RELATED TRANSCRIPTIONAL REPRESSOR"/>
    <property type="match status" value="1"/>
</dbReference>
<dbReference type="Pfam" id="PF00532">
    <property type="entry name" value="Peripla_BP_1"/>
    <property type="match status" value="1"/>
</dbReference>
<dbReference type="PROSITE" id="PS00356">
    <property type="entry name" value="HTH_LACI_1"/>
    <property type="match status" value="1"/>
</dbReference>
<evidence type="ECO:0000259" key="4">
    <source>
        <dbReference type="PROSITE" id="PS50932"/>
    </source>
</evidence>
<accession>A0A917HA70</accession>
<reference evidence="5" key="2">
    <citation type="submission" date="2020-09" db="EMBL/GenBank/DDBJ databases">
        <authorList>
            <person name="Sun Q."/>
            <person name="Zhou Y."/>
        </authorList>
    </citation>
    <scope>NUCLEOTIDE SEQUENCE</scope>
    <source>
        <strain evidence="5">CGMCC 1.12997</strain>
    </source>
</reference>
<dbReference type="InterPro" id="IPR000843">
    <property type="entry name" value="HTH_LacI"/>
</dbReference>